<keyword evidence="1" id="KW-0677">Repeat</keyword>
<dbReference type="InParanoid" id="A0A7M7QK98"/>
<dbReference type="RefSeq" id="XP_031786927.1">
    <property type="nucleotide sequence ID" value="XM_031931067.2"/>
</dbReference>
<reference evidence="4" key="1">
    <citation type="submission" date="2021-01" db="UniProtKB">
        <authorList>
            <consortium name="EnsemblMetazoa"/>
        </authorList>
    </citation>
    <scope>IDENTIFICATION</scope>
</reference>
<dbReference type="Proteomes" id="UP000002358">
    <property type="component" value="Chromosome 5"/>
</dbReference>
<dbReference type="AlphaFoldDB" id="A0A7M7QK98"/>
<feature type="repeat" description="ANK" evidence="3">
    <location>
        <begin position="169"/>
        <end position="201"/>
    </location>
</feature>
<dbReference type="Pfam" id="PF12796">
    <property type="entry name" value="Ank_2"/>
    <property type="match status" value="1"/>
</dbReference>
<keyword evidence="5" id="KW-1185">Reference proteome</keyword>
<dbReference type="SMART" id="SM00248">
    <property type="entry name" value="ANK"/>
    <property type="match status" value="7"/>
</dbReference>
<feature type="repeat" description="ANK" evidence="3">
    <location>
        <begin position="307"/>
        <end position="340"/>
    </location>
</feature>
<sequence>MTEPTYIVLLGVESGDCHYSVEYISTDPYDVERVRTLDRQLHRCLIEIIQERGISTGQLRQHLSKDDSIIEDISRRQPDLGKLLMNRFDLPLLWVAVLCRYQESAELLVRYGADVEETCDMQRSMHGVRVNKKLSILHALVEMYPSEWNERFMALVIEHDADLEIRDCYGRSVLHLAVLYCRVELIEKLLQLGVDVQTFCDNGKTPLLEAADNEKAELLMPLLVRYGASLNDRDPFGFNVLYYLASAPGGQHLDLARDLIKFGISPREITTNSEHDQTIHVAVRHDKIDLVNFYLDNGASVNASGFYGEGPLSVAVKNCEGPEMMLNLLRRGADIDQKNLDGETASHSLAKTDKNMIKKMDILLAVGADMFAENQRGMSAFDIIHRRINPMEAQSMKMILKRLSLCKSRLQPNTELKNERFYKRLKPNHWSYCQTFLEEIKRMRSTKFIETCSFYDLLTKCHCKIAQLMRHLEFEKKFREFDHSVFELYSEDIVEAFERAKKFYDALMDQEELIAEVTNNILPDMVVRKLADYTVCCEIDEIKMIVQASRSGVHSKCKVENQEVNKLKPTFFSL</sequence>
<evidence type="ECO:0000256" key="2">
    <source>
        <dbReference type="ARBA" id="ARBA00023043"/>
    </source>
</evidence>
<dbReference type="SMR" id="A0A7M7QK98"/>
<dbReference type="EnsemblMetazoa" id="XM_031931067">
    <property type="protein sequence ID" value="XP_031786927"/>
    <property type="gene ID" value="LOC107981092"/>
</dbReference>
<dbReference type="OrthoDB" id="539213at2759"/>
<evidence type="ECO:0000313" key="5">
    <source>
        <dbReference type="Proteomes" id="UP000002358"/>
    </source>
</evidence>
<proteinExistence type="predicted"/>
<dbReference type="GeneID" id="107981092"/>
<name>A0A7M7QK98_NASVI</name>
<dbReference type="InterPro" id="IPR036770">
    <property type="entry name" value="Ankyrin_rpt-contain_sf"/>
</dbReference>
<dbReference type="InterPro" id="IPR002110">
    <property type="entry name" value="Ankyrin_rpt"/>
</dbReference>
<dbReference type="Gene3D" id="1.25.40.20">
    <property type="entry name" value="Ankyrin repeat-containing domain"/>
    <property type="match status" value="1"/>
</dbReference>
<evidence type="ECO:0000256" key="1">
    <source>
        <dbReference type="ARBA" id="ARBA00022737"/>
    </source>
</evidence>
<evidence type="ECO:0000313" key="4">
    <source>
        <dbReference type="EnsemblMetazoa" id="XP_031786927"/>
    </source>
</evidence>
<feature type="repeat" description="ANK" evidence="3">
    <location>
        <begin position="202"/>
        <end position="235"/>
    </location>
</feature>
<dbReference type="PANTHER" id="PTHR24198:SF165">
    <property type="entry name" value="ANKYRIN REPEAT-CONTAINING PROTEIN-RELATED"/>
    <property type="match status" value="1"/>
</dbReference>
<dbReference type="SUPFAM" id="SSF48403">
    <property type="entry name" value="Ankyrin repeat"/>
    <property type="match status" value="1"/>
</dbReference>
<accession>A0A7M7QK98</accession>
<evidence type="ECO:0000256" key="3">
    <source>
        <dbReference type="PROSITE-ProRule" id="PRU00023"/>
    </source>
</evidence>
<keyword evidence="2 3" id="KW-0040">ANK repeat</keyword>
<protein>
    <submittedName>
        <fullName evidence="4">Uncharacterized protein</fullName>
    </submittedName>
</protein>
<dbReference type="PROSITE" id="PS50088">
    <property type="entry name" value="ANK_REPEAT"/>
    <property type="match status" value="4"/>
</dbReference>
<dbReference type="PROSITE" id="PS50297">
    <property type="entry name" value="ANK_REP_REGION"/>
    <property type="match status" value="3"/>
</dbReference>
<feature type="repeat" description="ANK" evidence="3">
    <location>
        <begin position="274"/>
        <end position="306"/>
    </location>
</feature>
<dbReference type="KEGG" id="nvi:107981092"/>
<dbReference type="PANTHER" id="PTHR24198">
    <property type="entry name" value="ANKYRIN REPEAT AND PROTEIN KINASE DOMAIN-CONTAINING PROTEIN"/>
    <property type="match status" value="1"/>
</dbReference>
<organism evidence="4 5">
    <name type="scientific">Nasonia vitripennis</name>
    <name type="common">Parasitic wasp</name>
    <dbReference type="NCBI Taxonomy" id="7425"/>
    <lineage>
        <taxon>Eukaryota</taxon>
        <taxon>Metazoa</taxon>
        <taxon>Ecdysozoa</taxon>
        <taxon>Arthropoda</taxon>
        <taxon>Hexapoda</taxon>
        <taxon>Insecta</taxon>
        <taxon>Pterygota</taxon>
        <taxon>Neoptera</taxon>
        <taxon>Endopterygota</taxon>
        <taxon>Hymenoptera</taxon>
        <taxon>Apocrita</taxon>
        <taxon>Proctotrupomorpha</taxon>
        <taxon>Chalcidoidea</taxon>
        <taxon>Pteromalidae</taxon>
        <taxon>Pteromalinae</taxon>
        <taxon>Nasonia</taxon>
    </lineage>
</organism>